<reference evidence="11" key="1">
    <citation type="journal article" date="2019" name="Int. J. Syst. Evol. Microbiol.">
        <title>The Global Catalogue of Microorganisms (GCM) 10K type strain sequencing project: providing services to taxonomists for standard genome sequencing and annotation.</title>
        <authorList>
            <consortium name="The Broad Institute Genomics Platform"/>
            <consortium name="The Broad Institute Genome Sequencing Center for Infectious Disease"/>
            <person name="Wu L."/>
            <person name="Ma J."/>
        </authorList>
    </citation>
    <scope>NUCLEOTIDE SEQUENCE [LARGE SCALE GENOMIC DNA]</scope>
    <source>
        <strain evidence="11">CCUG 30340</strain>
    </source>
</reference>
<dbReference type="PANTHER" id="PTHR33794">
    <property type="entry name" value="BACILLOLYSIN"/>
    <property type="match status" value="1"/>
</dbReference>
<dbReference type="InterPro" id="IPR027268">
    <property type="entry name" value="Peptidase_M4/M1_CTD_sf"/>
</dbReference>
<evidence type="ECO:0000256" key="2">
    <source>
        <dbReference type="ARBA" id="ARBA00022723"/>
    </source>
</evidence>
<organism evidence="10 11">
    <name type="scientific">Dokdonella ginsengisoli</name>
    <dbReference type="NCBI Taxonomy" id="363846"/>
    <lineage>
        <taxon>Bacteria</taxon>
        <taxon>Pseudomonadati</taxon>
        <taxon>Pseudomonadota</taxon>
        <taxon>Gammaproteobacteria</taxon>
        <taxon>Lysobacterales</taxon>
        <taxon>Rhodanobacteraceae</taxon>
        <taxon>Dokdonella</taxon>
    </lineage>
</organism>
<evidence type="ECO:0000256" key="3">
    <source>
        <dbReference type="ARBA" id="ARBA00022729"/>
    </source>
</evidence>
<dbReference type="PROSITE" id="PS50060">
    <property type="entry name" value="MAM_2"/>
    <property type="match status" value="1"/>
</dbReference>
<dbReference type="Pfam" id="PF07504">
    <property type="entry name" value="FTP"/>
    <property type="match status" value="1"/>
</dbReference>
<dbReference type="Gene3D" id="2.60.120.200">
    <property type="match status" value="1"/>
</dbReference>
<feature type="signal peptide" evidence="8">
    <location>
        <begin position="1"/>
        <end position="22"/>
    </location>
</feature>
<dbReference type="InterPro" id="IPR013320">
    <property type="entry name" value="ConA-like_dom_sf"/>
</dbReference>
<dbReference type="Gene3D" id="2.40.10.500">
    <property type="match status" value="1"/>
</dbReference>
<comment type="caution">
    <text evidence="10">The sequence shown here is derived from an EMBL/GenBank/DDBJ whole genome shotgun (WGS) entry which is preliminary data.</text>
</comment>
<evidence type="ECO:0000313" key="10">
    <source>
        <dbReference type="EMBL" id="MFC4820210.1"/>
    </source>
</evidence>
<name>A0ABV9QS84_9GAMM</name>
<dbReference type="InterPro" id="IPR013783">
    <property type="entry name" value="Ig-like_fold"/>
</dbReference>
<dbReference type="PANTHER" id="PTHR33794:SF1">
    <property type="entry name" value="BACILLOLYSIN"/>
    <property type="match status" value="1"/>
</dbReference>
<keyword evidence="2" id="KW-0479">Metal-binding</keyword>
<keyword evidence="6" id="KW-0482">Metalloprotease</keyword>
<keyword evidence="11" id="KW-1185">Reference proteome</keyword>
<evidence type="ECO:0000256" key="4">
    <source>
        <dbReference type="ARBA" id="ARBA00022801"/>
    </source>
</evidence>
<evidence type="ECO:0000259" key="9">
    <source>
        <dbReference type="PROSITE" id="PS50060"/>
    </source>
</evidence>
<feature type="chain" id="PRO_5045062816" evidence="8">
    <location>
        <begin position="23"/>
        <end position="1186"/>
    </location>
</feature>
<keyword evidence="3 8" id="KW-0732">Signal</keyword>
<keyword evidence="4" id="KW-0378">Hydrolase</keyword>
<accession>A0ABV9QS84</accession>
<dbReference type="SUPFAM" id="SSF63825">
    <property type="entry name" value="YWTD domain"/>
    <property type="match status" value="1"/>
</dbReference>
<dbReference type="Gene3D" id="1.10.390.10">
    <property type="entry name" value="Neutral Protease Domain 2"/>
    <property type="match status" value="1"/>
</dbReference>
<dbReference type="InterPro" id="IPR001842">
    <property type="entry name" value="Peptidase_M36"/>
</dbReference>
<dbReference type="Gene3D" id="2.60.40.10">
    <property type="entry name" value="Immunoglobulins"/>
    <property type="match status" value="1"/>
</dbReference>
<feature type="region of interest" description="Disordered" evidence="7">
    <location>
        <begin position="1162"/>
        <end position="1186"/>
    </location>
</feature>
<dbReference type="InterPro" id="IPR024361">
    <property type="entry name" value="BACON"/>
</dbReference>
<dbReference type="InterPro" id="IPR000998">
    <property type="entry name" value="MAM_dom"/>
</dbReference>
<proteinExistence type="predicted"/>
<sequence>MQRILRCSLLSTALAGALFATSAWSLGTVAETRAAALTRGIQPAEAGVDRIDGRFKSSGAAITLAEPAFTARAAAPEAMAREFLAARHDRLGLKTDEAASLARTTLRAGRHFSVVRFEQRHAGLPVYGSDVAVSVQPNGKVIYVANSAVEGLGAVANADSKTEADALAVAKQYLGASEFGYQKLRKMVYASPDGTRVVWRVNATVQAPTAGDWELLVDAGSGEVLRAEDRMQYATGTGTIWTPDPLSYEKVAYGGGYVDGDNADTPELTGALVTVTLEDITQNGANYELSGPHVVCADIDLPTDAAACPSQPGTDFSVTRSAATFDAVMVYYHVTRYLKYVNDTLDIEAMPLSHPGGIKVDPHGCQNCLGGDDNSRYSPSAEDLAFGHGGVDDAQDADVIIHELGHGLHDWITGGNAARGEGMGEGFGDYTAGSYSRDYPDQWAASDAAYNWVFNWDGHNDFWPGRVLNYQLTRTYEQARTQAIHTAGQYWSSCNLEARKNLQALDVTGGGQAFDKAYFQGMSMTGSSTNQKDAAQAVINAAAALGYTQAQIDAIGVAYNSGNEDGNTGCTYGVTVPGAGTDPKIAVDPASLSGTAAAGASATASLTIRNTGGGSLDWSIVETTDAARGHFPADQRQVRPVGSAHALGPKIAPSSLSGPSASGIAASVTFGAAVNGYAQRSSSTAANRALNSLDFNTPGTLTMVGSANLQPFWGSGFLNGDTSTLYMLGDSGLFSVDTATGAATEISASAGGGDVWGMTADPTTQTLYWIGPSSDQELSTVDPATGATALIGAITGAAAGDTLTGIAADAQGHLYGIDADSDSLVSIDKSTGDTAVIGSLGIDADNLAGLAFDPASGTLYFADASTGMYTIDVATGTATLIGTVQDGVQLVALAIGGSGTTPGGCTNPSDVPWLSVSPASGSAAAAGSSAVTVTMDATGLAAGSYDADLCIASNDATNPQVTVPVSFTVTASGGDPCSAEDSIFCDGFDGKGGAPVEQPVQDPSFEATPGSTEENPDWTGVDDNSSSGGTPFYSVSDPFGPTTDAHTGDFVVWGGGWGEASSQHWLQSVTIAGGGSRYLNFWRRVGGVPSGGTATLKVSVDGTEVWTFDALTAEEESDWVSVSVDVSSYADDAAHEIRFDYAATGSTDGNVYVDDVTIDAAAPAPRQVPSHRPVVHGPQASKTQRR</sequence>
<dbReference type="SUPFAM" id="SSF49899">
    <property type="entry name" value="Concanavalin A-like lectins/glucanases"/>
    <property type="match status" value="1"/>
</dbReference>
<dbReference type="Pfam" id="PF19190">
    <property type="entry name" value="BACON_2"/>
    <property type="match status" value="1"/>
</dbReference>
<dbReference type="InterPro" id="IPR011096">
    <property type="entry name" value="FTP_domain"/>
</dbReference>
<feature type="domain" description="MAM" evidence="9">
    <location>
        <begin position="975"/>
        <end position="1166"/>
    </location>
</feature>
<protein>
    <submittedName>
        <fullName evidence="10">DUF4394 domain-containing protein</fullName>
    </submittedName>
</protein>
<keyword evidence="1" id="KW-0645">Protease</keyword>
<feature type="region of interest" description="Disordered" evidence="7">
    <location>
        <begin position="988"/>
        <end position="1039"/>
    </location>
</feature>
<dbReference type="EMBL" id="JBHSHD010000006">
    <property type="protein sequence ID" value="MFC4820210.1"/>
    <property type="molecule type" value="Genomic_DNA"/>
</dbReference>
<gene>
    <name evidence="10" type="ORF">ACFO6Q_07735</name>
</gene>
<evidence type="ECO:0000256" key="7">
    <source>
        <dbReference type="SAM" id="MobiDB-lite"/>
    </source>
</evidence>
<dbReference type="InterPro" id="IPR025507">
    <property type="entry name" value="DUF4394"/>
</dbReference>
<dbReference type="Pfam" id="PF02128">
    <property type="entry name" value="Peptidase_M36"/>
    <property type="match status" value="1"/>
</dbReference>
<evidence type="ECO:0000313" key="11">
    <source>
        <dbReference type="Proteomes" id="UP001595886"/>
    </source>
</evidence>
<dbReference type="Proteomes" id="UP001595886">
    <property type="component" value="Unassembled WGS sequence"/>
</dbReference>
<evidence type="ECO:0000256" key="1">
    <source>
        <dbReference type="ARBA" id="ARBA00022670"/>
    </source>
</evidence>
<keyword evidence="5" id="KW-0862">Zinc</keyword>
<dbReference type="Pfam" id="PF14339">
    <property type="entry name" value="DUF4394"/>
    <property type="match status" value="1"/>
</dbReference>
<evidence type="ECO:0000256" key="5">
    <source>
        <dbReference type="ARBA" id="ARBA00022833"/>
    </source>
</evidence>
<dbReference type="SUPFAM" id="SSF55486">
    <property type="entry name" value="Metalloproteases ('zincins'), catalytic domain"/>
    <property type="match status" value="1"/>
</dbReference>
<evidence type="ECO:0000256" key="6">
    <source>
        <dbReference type="ARBA" id="ARBA00023049"/>
    </source>
</evidence>
<dbReference type="InterPro" id="IPR050728">
    <property type="entry name" value="Zinc_Metalloprotease_M4"/>
</dbReference>
<evidence type="ECO:0000256" key="8">
    <source>
        <dbReference type="SAM" id="SignalP"/>
    </source>
</evidence>